<dbReference type="EMBL" id="CP027561">
    <property type="protein sequence ID" value="QJP97430.1"/>
    <property type="molecule type" value="Genomic_DNA"/>
</dbReference>
<evidence type="ECO:0000313" key="3">
    <source>
        <dbReference type="Proteomes" id="UP000501669"/>
    </source>
</evidence>
<gene>
    <name evidence="2" type="ORF">C6Y56_23675</name>
</gene>
<dbReference type="InterPro" id="IPR013096">
    <property type="entry name" value="Cupin_2"/>
</dbReference>
<reference evidence="2 3" key="1">
    <citation type="submission" date="2018-03" db="EMBL/GenBank/DDBJ databases">
        <title>Complete genome sequence of Pseudomonas fluorescens sp. G7.</title>
        <authorList>
            <person name="Gao C.-H."/>
            <person name="Li Z."/>
            <person name="Cai P."/>
        </authorList>
    </citation>
    <scope>NUCLEOTIDE SEQUENCE [LARGE SCALE GENOMIC DNA]</scope>
    <source>
        <strain evidence="2 3">G7</strain>
    </source>
</reference>
<sequence>MNDIRGDFFSYKDFRRSLHHQTLSPKVWTRTQLTNERQALASEDVDIVALTSAADTAGCEVAPGMAMAMQWLNPGVQLKGHAHAWWHLFIIQSGRGYLTLGDAAPVAVGPGDVLLVPAWNTHGFDNVEGEEPLAMLNLSNMPQMALLSNFADSHGLITTPA</sequence>
<name>A0A7Z3C8A3_PSEFL</name>
<proteinExistence type="predicted"/>
<protein>
    <submittedName>
        <fullName evidence="2">Cupin domain-containing protein</fullName>
    </submittedName>
</protein>
<dbReference type="Gene3D" id="2.60.120.10">
    <property type="entry name" value="Jelly Rolls"/>
    <property type="match status" value="1"/>
</dbReference>
<dbReference type="InterPro" id="IPR014710">
    <property type="entry name" value="RmlC-like_jellyroll"/>
</dbReference>
<evidence type="ECO:0000259" key="1">
    <source>
        <dbReference type="Pfam" id="PF07883"/>
    </source>
</evidence>
<dbReference type="Proteomes" id="UP000501669">
    <property type="component" value="Chromosome"/>
</dbReference>
<dbReference type="RefSeq" id="WP_169431830.1">
    <property type="nucleotide sequence ID" value="NZ_CP027561.1"/>
</dbReference>
<accession>A0A7Z3C8A3</accession>
<dbReference type="Pfam" id="PF07883">
    <property type="entry name" value="Cupin_2"/>
    <property type="match status" value="1"/>
</dbReference>
<evidence type="ECO:0000313" key="2">
    <source>
        <dbReference type="EMBL" id="QJP97430.1"/>
    </source>
</evidence>
<dbReference type="SUPFAM" id="SSF51182">
    <property type="entry name" value="RmlC-like cupins"/>
    <property type="match status" value="1"/>
</dbReference>
<organism evidence="2 3">
    <name type="scientific">Pseudomonas fluorescens</name>
    <dbReference type="NCBI Taxonomy" id="294"/>
    <lineage>
        <taxon>Bacteria</taxon>
        <taxon>Pseudomonadati</taxon>
        <taxon>Pseudomonadota</taxon>
        <taxon>Gammaproteobacteria</taxon>
        <taxon>Pseudomonadales</taxon>
        <taxon>Pseudomonadaceae</taxon>
        <taxon>Pseudomonas</taxon>
    </lineage>
</organism>
<dbReference type="AlphaFoldDB" id="A0A7Z3C8A3"/>
<dbReference type="InterPro" id="IPR011051">
    <property type="entry name" value="RmlC_Cupin_sf"/>
</dbReference>
<feature type="domain" description="Cupin type-2" evidence="1">
    <location>
        <begin position="72"/>
        <end position="137"/>
    </location>
</feature>